<dbReference type="AlphaFoldDB" id="A0A699ZI10"/>
<feature type="non-terminal residue" evidence="1">
    <location>
        <position position="1"/>
    </location>
</feature>
<evidence type="ECO:0000313" key="2">
    <source>
        <dbReference type="Proteomes" id="UP000485058"/>
    </source>
</evidence>
<organism evidence="1 2">
    <name type="scientific">Haematococcus lacustris</name>
    <name type="common">Green alga</name>
    <name type="synonym">Haematococcus pluvialis</name>
    <dbReference type="NCBI Taxonomy" id="44745"/>
    <lineage>
        <taxon>Eukaryota</taxon>
        <taxon>Viridiplantae</taxon>
        <taxon>Chlorophyta</taxon>
        <taxon>core chlorophytes</taxon>
        <taxon>Chlorophyceae</taxon>
        <taxon>CS clade</taxon>
        <taxon>Chlamydomonadales</taxon>
        <taxon>Haematococcaceae</taxon>
        <taxon>Haematococcus</taxon>
    </lineage>
</organism>
<protein>
    <submittedName>
        <fullName evidence="1">Uncharacterized protein</fullName>
    </submittedName>
</protein>
<sequence>MEVQQQHCMACLVKMTRDLGTLPHACRYMIDKV</sequence>
<reference evidence="1 2" key="1">
    <citation type="submission" date="2020-02" db="EMBL/GenBank/DDBJ databases">
        <title>Draft genome sequence of Haematococcus lacustris strain NIES-144.</title>
        <authorList>
            <person name="Morimoto D."/>
            <person name="Nakagawa S."/>
            <person name="Yoshida T."/>
            <person name="Sawayama S."/>
        </authorList>
    </citation>
    <scope>NUCLEOTIDE SEQUENCE [LARGE SCALE GENOMIC DNA]</scope>
    <source>
        <strain evidence="1 2">NIES-144</strain>
    </source>
</reference>
<keyword evidence="2" id="KW-1185">Reference proteome</keyword>
<dbReference type="Proteomes" id="UP000485058">
    <property type="component" value="Unassembled WGS sequence"/>
</dbReference>
<name>A0A699ZI10_HAELA</name>
<accession>A0A699ZI10</accession>
<dbReference type="EMBL" id="BLLF01001308">
    <property type="protein sequence ID" value="GFH18484.1"/>
    <property type="molecule type" value="Genomic_DNA"/>
</dbReference>
<evidence type="ECO:0000313" key="1">
    <source>
        <dbReference type="EMBL" id="GFH18484.1"/>
    </source>
</evidence>
<proteinExistence type="predicted"/>
<comment type="caution">
    <text evidence="1">The sequence shown here is derived from an EMBL/GenBank/DDBJ whole genome shotgun (WGS) entry which is preliminary data.</text>
</comment>
<gene>
    <name evidence="1" type="ORF">HaLaN_15301</name>
</gene>